<sequence>MMTSVPPGTESKGTWRSSGPGHAPCGLCTFQPGAETELLQIQDMNFEDLAIAFSQEEWNLLDEDQRLLYCEEMLEVFALVSSVGCWHKMDEEEVPPEQRVSVGESQVGASKTAPATQKTYLCKRCFSVLKDILHLTELQAAYCEQKAFFSDTSVKDFFFSANCHQQQRDASGEKSWREDMDRASFVSRCSFYLTWVPSTSREVGKDLPAISDILQHQATVSTEEPHNSSEISYEFLGGKSHHQCVECEKAANIYQKVVQHLGVCSGEVNYECNKCGQGFRQMFNLIQHKGVHNGQRPYECSDCWKFFRNKSNLIQHQRVHTGEKPYECSECGKIFSQSSTLSQHKRVHTGEKSYECTYCGKAFREKSHLIKHYKISKRHITEGLVSGFNYSTFLDPGKVHQATDTIQGRTQNPLEHSAPLSLQAWPNNGGPLASKAAFSAVGHGPNAVQLPCQQCCPEH</sequence>
<dbReference type="Pfam" id="PF00096">
    <property type="entry name" value="zf-C2H2"/>
    <property type="match status" value="4"/>
</dbReference>
<keyword evidence="7" id="KW-0805">Transcription regulation</keyword>
<evidence type="ECO:0000256" key="9">
    <source>
        <dbReference type="ARBA" id="ARBA00023242"/>
    </source>
</evidence>
<feature type="domain" description="C2H2-type" evidence="12">
    <location>
        <begin position="354"/>
        <end position="384"/>
    </location>
</feature>
<evidence type="ECO:0000256" key="3">
    <source>
        <dbReference type="ARBA" id="ARBA00022723"/>
    </source>
</evidence>
<evidence type="ECO:0000256" key="10">
    <source>
        <dbReference type="PROSITE-ProRule" id="PRU00042"/>
    </source>
</evidence>
<dbReference type="SUPFAM" id="SSF57667">
    <property type="entry name" value="beta-beta-alpha zinc fingers"/>
    <property type="match status" value="3"/>
</dbReference>
<name>L5LWJ3_MYODS</name>
<dbReference type="GO" id="GO:0005634">
    <property type="term" value="C:nucleus"/>
    <property type="evidence" value="ECO:0007669"/>
    <property type="project" value="UniProtKB-SubCell"/>
</dbReference>
<evidence type="ECO:0000256" key="11">
    <source>
        <dbReference type="SAM" id="MobiDB-lite"/>
    </source>
</evidence>
<comment type="similarity">
    <text evidence="2">Belongs to the krueppel C2H2-type zinc-finger protein family.</text>
</comment>
<dbReference type="InterPro" id="IPR001909">
    <property type="entry name" value="KRAB"/>
</dbReference>
<dbReference type="InterPro" id="IPR013087">
    <property type="entry name" value="Znf_C2H2_type"/>
</dbReference>
<gene>
    <name evidence="14" type="ORF">MDA_GLEAN10004145</name>
</gene>
<evidence type="ECO:0000256" key="6">
    <source>
        <dbReference type="ARBA" id="ARBA00022833"/>
    </source>
</evidence>
<evidence type="ECO:0000256" key="7">
    <source>
        <dbReference type="ARBA" id="ARBA00023015"/>
    </source>
</evidence>
<dbReference type="InterPro" id="IPR036236">
    <property type="entry name" value="Znf_C2H2_sf"/>
</dbReference>
<accession>L5LWJ3</accession>
<evidence type="ECO:0000313" key="15">
    <source>
        <dbReference type="Proteomes" id="UP000010556"/>
    </source>
</evidence>
<dbReference type="Gene3D" id="3.30.160.60">
    <property type="entry name" value="Classic Zinc Finger"/>
    <property type="match status" value="4"/>
</dbReference>
<keyword evidence="3" id="KW-0479">Metal-binding</keyword>
<dbReference type="GO" id="GO:0000977">
    <property type="term" value="F:RNA polymerase II transcription regulatory region sequence-specific DNA binding"/>
    <property type="evidence" value="ECO:0007669"/>
    <property type="project" value="TreeGrafter"/>
</dbReference>
<protein>
    <submittedName>
        <fullName evidence="14">Zinc finger protein interacting with ribonucleoprotein K</fullName>
    </submittedName>
</protein>
<dbReference type="FunFam" id="3.30.160.60:FF:000295">
    <property type="entry name" value="zinc finger protein 19"/>
    <property type="match status" value="1"/>
</dbReference>
<evidence type="ECO:0000256" key="4">
    <source>
        <dbReference type="ARBA" id="ARBA00022737"/>
    </source>
</evidence>
<dbReference type="GO" id="GO:0008270">
    <property type="term" value="F:zinc ion binding"/>
    <property type="evidence" value="ECO:0007669"/>
    <property type="project" value="UniProtKB-KW"/>
</dbReference>
<keyword evidence="5 10" id="KW-0863">Zinc-finger</keyword>
<feature type="domain" description="C2H2-type" evidence="12">
    <location>
        <begin position="326"/>
        <end position="353"/>
    </location>
</feature>
<proteinExistence type="inferred from homology"/>
<dbReference type="PANTHER" id="PTHR24381:SF304">
    <property type="entry name" value="ZINC FINGER PROTEIN 587B"/>
    <property type="match status" value="1"/>
</dbReference>
<dbReference type="SUPFAM" id="SSF109640">
    <property type="entry name" value="KRAB domain (Kruppel-associated box)"/>
    <property type="match status" value="1"/>
</dbReference>
<dbReference type="CDD" id="cd07765">
    <property type="entry name" value="KRAB_A-box"/>
    <property type="match status" value="1"/>
</dbReference>
<dbReference type="eggNOG" id="KOG1721">
    <property type="taxonomic scope" value="Eukaryota"/>
</dbReference>
<dbReference type="GO" id="GO:0000981">
    <property type="term" value="F:DNA-binding transcription factor activity, RNA polymerase II-specific"/>
    <property type="evidence" value="ECO:0007669"/>
    <property type="project" value="TreeGrafter"/>
</dbReference>
<evidence type="ECO:0000256" key="5">
    <source>
        <dbReference type="ARBA" id="ARBA00022771"/>
    </source>
</evidence>
<feature type="domain" description="KRAB" evidence="13">
    <location>
        <begin position="44"/>
        <end position="121"/>
    </location>
</feature>
<reference evidence="15" key="1">
    <citation type="journal article" date="2013" name="Science">
        <title>Comparative analysis of bat genomes provides insight into the evolution of flight and immunity.</title>
        <authorList>
            <person name="Zhang G."/>
            <person name="Cowled C."/>
            <person name="Shi Z."/>
            <person name="Huang Z."/>
            <person name="Bishop-Lilly K.A."/>
            <person name="Fang X."/>
            <person name="Wynne J.W."/>
            <person name="Xiong Z."/>
            <person name="Baker M.L."/>
            <person name="Zhao W."/>
            <person name="Tachedjian M."/>
            <person name="Zhu Y."/>
            <person name="Zhou P."/>
            <person name="Jiang X."/>
            <person name="Ng J."/>
            <person name="Yang L."/>
            <person name="Wu L."/>
            <person name="Xiao J."/>
            <person name="Feng Y."/>
            <person name="Chen Y."/>
            <person name="Sun X."/>
            <person name="Zhang Y."/>
            <person name="Marsh G.A."/>
            <person name="Crameri G."/>
            <person name="Broder C.C."/>
            <person name="Frey K.G."/>
            <person name="Wang L.F."/>
            <person name="Wang J."/>
        </authorList>
    </citation>
    <scope>NUCLEOTIDE SEQUENCE [LARGE SCALE GENOMIC DNA]</scope>
</reference>
<organism evidence="14 15">
    <name type="scientific">Myotis davidii</name>
    <name type="common">David's myotis</name>
    <dbReference type="NCBI Taxonomy" id="225400"/>
    <lineage>
        <taxon>Eukaryota</taxon>
        <taxon>Metazoa</taxon>
        <taxon>Chordata</taxon>
        <taxon>Craniata</taxon>
        <taxon>Vertebrata</taxon>
        <taxon>Euteleostomi</taxon>
        <taxon>Mammalia</taxon>
        <taxon>Eutheria</taxon>
        <taxon>Laurasiatheria</taxon>
        <taxon>Chiroptera</taxon>
        <taxon>Yangochiroptera</taxon>
        <taxon>Vespertilionidae</taxon>
        <taxon>Myotis</taxon>
    </lineage>
</organism>
<dbReference type="InterPro" id="IPR036051">
    <property type="entry name" value="KRAB_dom_sf"/>
</dbReference>
<evidence type="ECO:0000256" key="2">
    <source>
        <dbReference type="ARBA" id="ARBA00006991"/>
    </source>
</evidence>
<evidence type="ECO:0000256" key="8">
    <source>
        <dbReference type="ARBA" id="ARBA00023163"/>
    </source>
</evidence>
<feature type="domain" description="C2H2-type" evidence="12">
    <location>
        <begin position="298"/>
        <end position="325"/>
    </location>
</feature>
<dbReference type="PANTHER" id="PTHR24381">
    <property type="entry name" value="ZINC FINGER PROTEIN"/>
    <property type="match status" value="1"/>
</dbReference>
<keyword evidence="6" id="KW-0862">Zinc</keyword>
<comment type="subcellular location">
    <subcellularLocation>
        <location evidence="1">Nucleus</location>
    </subcellularLocation>
</comment>
<dbReference type="Gene3D" id="6.10.140.140">
    <property type="match status" value="1"/>
</dbReference>
<evidence type="ECO:0000259" key="12">
    <source>
        <dbReference type="PROSITE" id="PS50157"/>
    </source>
</evidence>
<keyword evidence="4" id="KW-0677">Repeat</keyword>
<dbReference type="PROSITE" id="PS00028">
    <property type="entry name" value="ZINC_FINGER_C2H2_1"/>
    <property type="match status" value="3"/>
</dbReference>
<dbReference type="AlphaFoldDB" id="L5LWJ3"/>
<dbReference type="SMART" id="SM00349">
    <property type="entry name" value="KRAB"/>
    <property type="match status" value="1"/>
</dbReference>
<feature type="domain" description="C2H2-type" evidence="12">
    <location>
        <begin position="270"/>
        <end position="297"/>
    </location>
</feature>
<dbReference type="PROSITE" id="PS50157">
    <property type="entry name" value="ZINC_FINGER_C2H2_2"/>
    <property type="match status" value="4"/>
</dbReference>
<feature type="region of interest" description="Disordered" evidence="11">
    <location>
        <begin position="1"/>
        <end position="20"/>
    </location>
</feature>
<keyword evidence="15" id="KW-1185">Reference proteome</keyword>
<dbReference type="Pfam" id="PF01352">
    <property type="entry name" value="KRAB"/>
    <property type="match status" value="1"/>
</dbReference>
<keyword evidence="8" id="KW-0804">Transcription</keyword>
<evidence type="ECO:0000259" key="13">
    <source>
        <dbReference type="PROSITE" id="PS50805"/>
    </source>
</evidence>
<dbReference type="PROSITE" id="PS50805">
    <property type="entry name" value="KRAB"/>
    <property type="match status" value="1"/>
</dbReference>
<keyword evidence="9" id="KW-0539">Nucleus</keyword>
<dbReference type="FunFam" id="3.30.160.60:FF:000281">
    <property type="entry name" value="Zinc finger protein 558 isoform X1"/>
    <property type="match status" value="1"/>
</dbReference>
<dbReference type="Proteomes" id="UP000010556">
    <property type="component" value="Unassembled WGS sequence"/>
</dbReference>
<keyword evidence="14" id="KW-0687">Ribonucleoprotein</keyword>
<evidence type="ECO:0000313" key="14">
    <source>
        <dbReference type="EMBL" id="ELK30400.1"/>
    </source>
</evidence>
<evidence type="ECO:0000256" key="1">
    <source>
        <dbReference type="ARBA" id="ARBA00004123"/>
    </source>
</evidence>
<dbReference type="GO" id="GO:1990904">
    <property type="term" value="C:ribonucleoprotein complex"/>
    <property type="evidence" value="ECO:0007669"/>
    <property type="project" value="UniProtKB-KW"/>
</dbReference>
<dbReference type="FunFam" id="3.30.160.60:FF:000012">
    <property type="entry name" value="RB-associated KRAB zinc finger protein-like"/>
    <property type="match status" value="1"/>
</dbReference>
<dbReference type="EMBL" id="KB107086">
    <property type="protein sequence ID" value="ELK30400.1"/>
    <property type="molecule type" value="Genomic_DNA"/>
</dbReference>
<dbReference type="SMART" id="SM00355">
    <property type="entry name" value="ZnF_C2H2"/>
    <property type="match status" value="4"/>
</dbReference>
<dbReference type="FunFam" id="3.30.160.60:FF:000127">
    <property type="entry name" value="Zinc finger protein 354C"/>
    <property type="match status" value="1"/>
</dbReference>